<feature type="domain" description="TonB-dependent receptor-like beta-barrel" evidence="14">
    <location>
        <begin position="259"/>
        <end position="817"/>
    </location>
</feature>
<evidence type="ECO:0000256" key="6">
    <source>
        <dbReference type="ARBA" id="ARBA00023004"/>
    </source>
</evidence>
<evidence type="ECO:0000313" key="17">
    <source>
        <dbReference type="Proteomes" id="UP001268683"/>
    </source>
</evidence>
<protein>
    <submittedName>
        <fullName evidence="16">TonB-dependent receptor</fullName>
    </submittedName>
</protein>
<dbReference type="Proteomes" id="UP001268683">
    <property type="component" value="Chromosome"/>
</dbReference>
<dbReference type="InterPro" id="IPR036942">
    <property type="entry name" value="Beta-barrel_TonB_sf"/>
</dbReference>
<dbReference type="AlphaFoldDB" id="A0AA52EEY5"/>
<evidence type="ECO:0000256" key="8">
    <source>
        <dbReference type="ARBA" id="ARBA00023077"/>
    </source>
</evidence>
<keyword evidence="10 11" id="KW-0998">Cell outer membrane</keyword>
<keyword evidence="17" id="KW-1185">Reference proteome</keyword>
<dbReference type="PANTHER" id="PTHR32552">
    <property type="entry name" value="FERRICHROME IRON RECEPTOR-RELATED"/>
    <property type="match status" value="1"/>
</dbReference>
<evidence type="ECO:0000256" key="3">
    <source>
        <dbReference type="ARBA" id="ARBA00022452"/>
    </source>
</evidence>
<evidence type="ECO:0000259" key="14">
    <source>
        <dbReference type="Pfam" id="PF00593"/>
    </source>
</evidence>
<evidence type="ECO:0000256" key="7">
    <source>
        <dbReference type="ARBA" id="ARBA00023065"/>
    </source>
</evidence>
<evidence type="ECO:0000256" key="2">
    <source>
        <dbReference type="ARBA" id="ARBA00022448"/>
    </source>
</evidence>
<name>A0AA52EEY5_9PROT</name>
<feature type="domain" description="TonB-dependent receptor plug" evidence="15">
    <location>
        <begin position="48"/>
        <end position="153"/>
    </location>
</feature>
<proteinExistence type="inferred from homology"/>
<evidence type="ECO:0000256" key="9">
    <source>
        <dbReference type="ARBA" id="ARBA00023136"/>
    </source>
</evidence>
<dbReference type="PROSITE" id="PS52016">
    <property type="entry name" value="TONB_DEPENDENT_REC_3"/>
    <property type="match status" value="1"/>
</dbReference>
<accession>A0AA52EEY5</accession>
<dbReference type="InterPro" id="IPR012910">
    <property type="entry name" value="Plug_dom"/>
</dbReference>
<dbReference type="Pfam" id="PF00593">
    <property type="entry name" value="TonB_dep_Rec_b-barrel"/>
    <property type="match status" value="1"/>
</dbReference>
<reference evidence="16" key="1">
    <citation type="submission" date="2023-04" db="EMBL/GenBank/DDBJ databases">
        <title>Complete genome sequence of Temperatibacter marinus.</title>
        <authorList>
            <person name="Rong J.-C."/>
            <person name="Yi M.-L."/>
            <person name="Zhao Q."/>
        </authorList>
    </citation>
    <scope>NUCLEOTIDE SEQUENCE</scope>
    <source>
        <strain evidence="16">NBRC 110045</strain>
    </source>
</reference>
<organism evidence="16 17">
    <name type="scientific">Temperatibacter marinus</name>
    <dbReference type="NCBI Taxonomy" id="1456591"/>
    <lineage>
        <taxon>Bacteria</taxon>
        <taxon>Pseudomonadati</taxon>
        <taxon>Pseudomonadota</taxon>
        <taxon>Alphaproteobacteria</taxon>
        <taxon>Kordiimonadales</taxon>
        <taxon>Temperatibacteraceae</taxon>
        <taxon>Temperatibacter</taxon>
    </lineage>
</organism>
<feature type="chain" id="PRO_5041276169" evidence="13">
    <location>
        <begin position="28"/>
        <end position="853"/>
    </location>
</feature>
<evidence type="ECO:0000313" key="16">
    <source>
        <dbReference type="EMBL" id="WND03480.1"/>
    </source>
</evidence>
<evidence type="ECO:0000256" key="12">
    <source>
        <dbReference type="RuleBase" id="RU003357"/>
    </source>
</evidence>
<keyword evidence="6" id="KW-0408">Iron</keyword>
<keyword evidence="4" id="KW-0410">Iron transport</keyword>
<gene>
    <name evidence="16" type="ORF">QGN29_03725</name>
</gene>
<dbReference type="RefSeq" id="WP_310799333.1">
    <property type="nucleotide sequence ID" value="NZ_CP123872.1"/>
</dbReference>
<keyword evidence="7" id="KW-0406">Ion transport</keyword>
<dbReference type="GO" id="GO:0006826">
    <property type="term" value="P:iron ion transport"/>
    <property type="evidence" value="ECO:0007669"/>
    <property type="project" value="UniProtKB-KW"/>
</dbReference>
<keyword evidence="8 12" id="KW-0798">TonB box</keyword>
<sequence length="853" mass="92794">MKHSKKMIQFLSGVSILAALPAAPLIAQDDDEMLEEIIVSARRKEEKLQDVPGTVTAITRTTLERAGVSRAADFIALTPGVTLVDAAEVGDTQVNIRGINGARDAENSFAYILDGVLYTNPAAFNREYTDLAQIEIFKGPQGAIYGRNAAAGAIIVNTDKPDGDVRTRGTISYGEDSTILVKGSTTGVLIEDKAYFRLSGDFRSTDGFYRNRYLGGAATVDAYEGFNIKGRLVYDVNDQLSIDSKIRYGEVDASSITFNSTFNLPVFAAGTNTPAANQDVNDFDFVFDSNIPSDNDQKSFEFSSKFDYEMDDMTLTGWVLYSDISNNLMSDGTSAAFGFYAPDSACQASISANTGYGLLAPQFIGQTPTGVIFDPNGSFLGAYTPSTCDGIQEQLRNQKDLSAEIRLASNTTDDLQWMVGAYFLDIDRRVGVSLNRDSGGPVNRGLFQPSGPNQTAQLLRDQFDSSVFAVFGQIQYDVNEKTEISVALRYDNEKRKVSSRVPVNARQNVIDLNFDGIFNDPINPALSSLINPSGVIPDQEETFSKVQPKLSVTYDATEETTLFASWGVGFKAGGFNNSGSAATVQIFNNGFINGGIGIPFADNLGVPLPNIQDNYGKETSSAFEAGFKSRLMGGRLNIGGAAYYTKVDDMQFFEFFVGTFGLLRVVSNMDKVDIYGAELDINYAVNENIRVYAAGNITDSEIKGNSSRPDTVGNKAPYTADYTLNAGIDFDFDINEDMAFFARADAQFVGPTWFHTVQGGDRPTIFMPLFELGFGPGAGALGTANYANARRDAYETVNLRVGIRGESWTFTAYADNLFDTKYLEEVIPAPEFGGAFDHPGARRRIGAELSFEF</sequence>
<dbReference type="PANTHER" id="PTHR32552:SF81">
    <property type="entry name" value="TONB-DEPENDENT OUTER MEMBRANE RECEPTOR"/>
    <property type="match status" value="1"/>
</dbReference>
<keyword evidence="16" id="KW-0675">Receptor</keyword>
<dbReference type="InterPro" id="IPR000531">
    <property type="entry name" value="Beta-barrel_TonB"/>
</dbReference>
<dbReference type="Gene3D" id="2.40.170.20">
    <property type="entry name" value="TonB-dependent receptor, beta-barrel domain"/>
    <property type="match status" value="2"/>
</dbReference>
<evidence type="ECO:0000259" key="15">
    <source>
        <dbReference type="Pfam" id="PF07715"/>
    </source>
</evidence>
<feature type="signal peptide" evidence="13">
    <location>
        <begin position="1"/>
        <end position="27"/>
    </location>
</feature>
<keyword evidence="13" id="KW-0732">Signal</keyword>
<evidence type="ECO:0000256" key="1">
    <source>
        <dbReference type="ARBA" id="ARBA00004571"/>
    </source>
</evidence>
<evidence type="ECO:0000256" key="11">
    <source>
        <dbReference type="PROSITE-ProRule" id="PRU01360"/>
    </source>
</evidence>
<dbReference type="KEGG" id="tmk:QGN29_03725"/>
<comment type="subcellular location">
    <subcellularLocation>
        <location evidence="1 11">Cell outer membrane</location>
        <topology evidence="1 11">Multi-pass membrane protein</topology>
    </subcellularLocation>
</comment>
<evidence type="ECO:0000256" key="13">
    <source>
        <dbReference type="SAM" id="SignalP"/>
    </source>
</evidence>
<evidence type="ECO:0000256" key="10">
    <source>
        <dbReference type="ARBA" id="ARBA00023237"/>
    </source>
</evidence>
<keyword evidence="9 11" id="KW-0472">Membrane</keyword>
<keyword evidence="5 11" id="KW-0812">Transmembrane</keyword>
<evidence type="ECO:0000256" key="4">
    <source>
        <dbReference type="ARBA" id="ARBA00022496"/>
    </source>
</evidence>
<keyword evidence="3 11" id="KW-1134">Transmembrane beta strand</keyword>
<dbReference type="EMBL" id="CP123872">
    <property type="protein sequence ID" value="WND03480.1"/>
    <property type="molecule type" value="Genomic_DNA"/>
</dbReference>
<dbReference type="Pfam" id="PF07715">
    <property type="entry name" value="Plug"/>
    <property type="match status" value="1"/>
</dbReference>
<evidence type="ECO:0000256" key="5">
    <source>
        <dbReference type="ARBA" id="ARBA00022692"/>
    </source>
</evidence>
<keyword evidence="2 11" id="KW-0813">Transport</keyword>
<dbReference type="SUPFAM" id="SSF56935">
    <property type="entry name" value="Porins"/>
    <property type="match status" value="1"/>
</dbReference>
<dbReference type="GO" id="GO:0009279">
    <property type="term" value="C:cell outer membrane"/>
    <property type="evidence" value="ECO:0007669"/>
    <property type="project" value="UniProtKB-SubCell"/>
</dbReference>
<comment type="similarity">
    <text evidence="11 12">Belongs to the TonB-dependent receptor family.</text>
</comment>
<dbReference type="InterPro" id="IPR039426">
    <property type="entry name" value="TonB-dep_rcpt-like"/>
</dbReference>